<dbReference type="EMBL" id="JAALHA020000033">
    <property type="protein sequence ID" value="MDR9900376.1"/>
    <property type="molecule type" value="Genomic_DNA"/>
</dbReference>
<evidence type="ECO:0000313" key="4">
    <source>
        <dbReference type="Proteomes" id="UP000667802"/>
    </source>
</evidence>
<comment type="caution">
    <text evidence="3">The sequence shown here is derived from an EMBL/GenBank/DDBJ whole genome shotgun (WGS) entry which is preliminary data.</text>
</comment>
<protein>
    <submittedName>
        <fullName evidence="3">Uncharacterized protein</fullName>
    </submittedName>
</protein>
<evidence type="ECO:0000256" key="1">
    <source>
        <dbReference type="SAM" id="MobiDB-lite"/>
    </source>
</evidence>
<dbReference type="RefSeq" id="WP_208341615.1">
    <property type="nucleotide sequence ID" value="NZ_CAWQFN010000924.1"/>
</dbReference>
<keyword evidence="2" id="KW-0732">Signal</keyword>
<evidence type="ECO:0000313" key="3">
    <source>
        <dbReference type="EMBL" id="MDR9900376.1"/>
    </source>
</evidence>
<feature type="region of interest" description="Disordered" evidence="1">
    <location>
        <begin position="26"/>
        <end position="67"/>
    </location>
</feature>
<dbReference type="AlphaFoldDB" id="A0AAP5IF14"/>
<feature type="signal peptide" evidence="2">
    <location>
        <begin position="1"/>
        <end position="27"/>
    </location>
</feature>
<evidence type="ECO:0000256" key="2">
    <source>
        <dbReference type="SAM" id="SignalP"/>
    </source>
</evidence>
<name>A0AAP5IF14_9CYAN</name>
<organism evidence="3 4">
    <name type="scientific">Aetokthonos hydrillicola Thurmond2011</name>
    <dbReference type="NCBI Taxonomy" id="2712845"/>
    <lineage>
        <taxon>Bacteria</taxon>
        <taxon>Bacillati</taxon>
        <taxon>Cyanobacteriota</taxon>
        <taxon>Cyanophyceae</taxon>
        <taxon>Nostocales</taxon>
        <taxon>Hapalosiphonaceae</taxon>
        <taxon>Aetokthonos</taxon>
    </lineage>
</organism>
<proteinExistence type="predicted"/>
<feature type="chain" id="PRO_5042925766" evidence="2">
    <location>
        <begin position="28"/>
        <end position="67"/>
    </location>
</feature>
<accession>A0AAP5IF14</accession>
<sequence length="67" mass="7111">MNKLVKAALLTLVIATPVALTAPAVQAASPNHTNVAAAKSNKVSRKHHHHRGHRNHHGASVKSNKSK</sequence>
<feature type="compositionally biased region" description="Basic residues" evidence="1">
    <location>
        <begin position="42"/>
        <end position="67"/>
    </location>
</feature>
<gene>
    <name evidence="3" type="ORF">G7B40_038385</name>
</gene>
<keyword evidence="4" id="KW-1185">Reference proteome</keyword>
<reference evidence="4" key="1">
    <citation type="journal article" date="2021" name="Science">
        <title>Hunting the eagle killer: A cyanobacterial neurotoxin causes vacuolar myelinopathy.</title>
        <authorList>
            <person name="Breinlinger S."/>
            <person name="Phillips T.J."/>
            <person name="Haram B.N."/>
            <person name="Mares J."/>
            <person name="Martinez Yerena J.A."/>
            <person name="Hrouzek P."/>
            <person name="Sobotka R."/>
            <person name="Henderson W.M."/>
            <person name="Schmieder P."/>
            <person name="Williams S.M."/>
            <person name="Lauderdale J.D."/>
            <person name="Wilde H.D."/>
            <person name="Gerrin W."/>
            <person name="Kust A."/>
            <person name="Washington J.W."/>
            <person name="Wagner C."/>
            <person name="Geier B."/>
            <person name="Liebeke M."/>
            <person name="Enke H."/>
            <person name="Niedermeyer T.H.J."/>
            <person name="Wilde S.B."/>
        </authorList>
    </citation>
    <scope>NUCLEOTIDE SEQUENCE [LARGE SCALE GENOMIC DNA]</scope>
    <source>
        <strain evidence="4">Thurmond2011</strain>
    </source>
</reference>
<dbReference type="Proteomes" id="UP000667802">
    <property type="component" value="Unassembled WGS sequence"/>
</dbReference>